<dbReference type="Gene3D" id="3.40.50.1820">
    <property type="entry name" value="alpha/beta hydrolase"/>
    <property type="match status" value="1"/>
</dbReference>
<evidence type="ECO:0000313" key="3">
    <source>
        <dbReference type="EMBL" id="NSL90401.1"/>
    </source>
</evidence>
<accession>A0A3S1B023</accession>
<dbReference type="EMBL" id="RIAR02000001">
    <property type="protein sequence ID" value="NSL90401.1"/>
    <property type="molecule type" value="Genomic_DNA"/>
</dbReference>
<proteinExistence type="predicted"/>
<dbReference type="GO" id="GO:0016787">
    <property type="term" value="F:hydrolase activity"/>
    <property type="evidence" value="ECO:0007669"/>
    <property type="project" value="UniProtKB-KW"/>
</dbReference>
<dbReference type="PANTHER" id="PTHR48081:SF6">
    <property type="entry name" value="PEPTIDASE S9 PROLYL OLIGOPEPTIDASE CATALYTIC DOMAIN-CONTAINING PROTEIN"/>
    <property type="match status" value="1"/>
</dbReference>
<reference evidence="3" key="1">
    <citation type="submission" date="2020-05" db="EMBL/GenBank/DDBJ databases">
        <title>Chitinophaga laudate sp. nov., isolated from a tropical peat swamp.</title>
        <authorList>
            <person name="Goh C.B.S."/>
            <person name="Lee M.S."/>
            <person name="Parimannan S."/>
            <person name="Pasbakhsh P."/>
            <person name="Yule C.M."/>
            <person name="Rajandas H."/>
            <person name="Loke S."/>
            <person name="Croft L."/>
            <person name="Tan J.B.L."/>
        </authorList>
    </citation>
    <scope>NUCLEOTIDE SEQUENCE</scope>
    <source>
        <strain evidence="3">Mgbs1</strain>
    </source>
</reference>
<evidence type="ECO:0000256" key="1">
    <source>
        <dbReference type="ARBA" id="ARBA00022801"/>
    </source>
</evidence>
<dbReference type="Pfam" id="PF20434">
    <property type="entry name" value="BD-FAE"/>
    <property type="match status" value="1"/>
</dbReference>
<evidence type="ECO:0000259" key="2">
    <source>
        <dbReference type="Pfam" id="PF20434"/>
    </source>
</evidence>
<gene>
    <name evidence="3" type="ORF">ECE50_026500</name>
</gene>
<dbReference type="OrthoDB" id="9794725at2"/>
<organism evidence="3 4">
    <name type="scientific">Chitinophaga solisilvae</name>
    <dbReference type="NCBI Taxonomy" id="1233460"/>
    <lineage>
        <taxon>Bacteria</taxon>
        <taxon>Pseudomonadati</taxon>
        <taxon>Bacteroidota</taxon>
        <taxon>Chitinophagia</taxon>
        <taxon>Chitinophagales</taxon>
        <taxon>Chitinophagaceae</taxon>
        <taxon>Chitinophaga</taxon>
    </lineage>
</organism>
<dbReference type="InterPro" id="IPR049492">
    <property type="entry name" value="BD-FAE-like_dom"/>
</dbReference>
<name>A0A3S1B023_9BACT</name>
<feature type="domain" description="BD-FAE-like" evidence="2">
    <location>
        <begin position="60"/>
        <end position="240"/>
    </location>
</feature>
<dbReference type="SUPFAM" id="SSF53474">
    <property type="entry name" value="alpha/beta-Hydrolases"/>
    <property type="match status" value="1"/>
</dbReference>
<dbReference type="PANTHER" id="PTHR48081">
    <property type="entry name" value="AB HYDROLASE SUPERFAMILY PROTEIN C4A8.06C"/>
    <property type="match status" value="1"/>
</dbReference>
<comment type="caution">
    <text evidence="3">The sequence shown here is derived from an EMBL/GenBank/DDBJ whole genome shotgun (WGS) entry which is preliminary data.</text>
</comment>
<dbReference type="InterPro" id="IPR029058">
    <property type="entry name" value="AB_hydrolase_fold"/>
</dbReference>
<keyword evidence="1 3" id="KW-0378">Hydrolase</keyword>
<protein>
    <submittedName>
        <fullName evidence="3">Alpha/beta hydrolase</fullName>
    </submittedName>
</protein>
<dbReference type="AlphaFoldDB" id="A0A3S1B023"/>
<dbReference type="Proteomes" id="UP000281028">
    <property type="component" value="Unassembled WGS sequence"/>
</dbReference>
<keyword evidence="4" id="KW-1185">Reference proteome</keyword>
<evidence type="ECO:0000313" key="4">
    <source>
        <dbReference type="Proteomes" id="UP000281028"/>
    </source>
</evidence>
<dbReference type="InterPro" id="IPR050300">
    <property type="entry name" value="GDXG_lipolytic_enzyme"/>
</dbReference>
<sequence>MKKLLLSILLIYTATLQAQQVIPLYTAAVPLALANGTVKEYTDSTRGIAYNVTAPTLTVFRPSGKAGRSAVIICPGGGYHCLMMQREGYIPAAWLASQGITAFVLSYRLPDSRIMTDKSKGPLTDVQAAIAYVKAHADQYHIDPEKTGVMGFSAGGHLASSAAVLSDNTANKPAFSVLIYPVISMSDSIGHRGSRDHLLGADTALYARFSTDLRVNSHTAPAYIIHSEEDKIVPVENSIYYYLALKKNHVPAAMQLYQQGDHGFVTGMQPAEWLPPVLQWMRLNGWN</sequence>